<dbReference type="InterPro" id="IPR056490">
    <property type="entry name" value="Rcc01698_C"/>
</dbReference>
<accession>A0ABS5LRI4</accession>
<evidence type="ECO:0000313" key="4">
    <source>
        <dbReference type="Proteomes" id="UP001647436"/>
    </source>
</evidence>
<keyword evidence="4" id="KW-1185">Reference proteome</keyword>
<feature type="domain" description="Tip attachment protein J" evidence="1">
    <location>
        <begin position="462"/>
        <end position="624"/>
    </location>
</feature>
<reference evidence="3 4" key="1">
    <citation type="submission" date="2020-03" db="EMBL/GenBank/DDBJ databases">
        <title>The role of nitrogen metabolism on polyethylene biodegradation.</title>
        <authorList>
            <person name="Peixoto J."/>
            <person name="Vizzotto C.S."/>
            <person name="Ramos A."/>
            <person name="Alves G."/>
            <person name="Steindorff A."/>
            <person name="Kruger R."/>
        </authorList>
    </citation>
    <scope>NUCLEOTIDE SEQUENCE [LARGE SCALE GENOMIC DNA]</scope>
    <source>
        <strain evidence="3 4">PE63</strain>
    </source>
</reference>
<dbReference type="Pfam" id="PF13550">
    <property type="entry name" value="Phage-tail_3"/>
    <property type="match status" value="1"/>
</dbReference>
<dbReference type="EMBL" id="JAANES010000002">
    <property type="protein sequence ID" value="MBS3019120.1"/>
    <property type="molecule type" value="Genomic_DNA"/>
</dbReference>
<organism evidence="3 4">
    <name type="scientific">Comamonas brasiliensis</name>
    <dbReference type="NCBI Taxonomy" id="1812482"/>
    <lineage>
        <taxon>Bacteria</taxon>
        <taxon>Pseudomonadati</taxon>
        <taxon>Pseudomonadota</taxon>
        <taxon>Betaproteobacteria</taxon>
        <taxon>Burkholderiales</taxon>
        <taxon>Comamonadaceae</taxon>
        <taxon>Comamonas</taxon>
    </lineage>
</organism>
<evidence type="ECO:0008006" key="5">
    <source>
        <dbReference type="Google" id="ProtNLM"/>
    </source>
</evidence>
<protein>
    <recommendedName>
        <fullName evidence="5">Tip attachment protein J domain-containing protein</fullName>
    </recommendedName>
</protein>
<gene>
    <name evidence="3" type="ORF">DJFAAGMI_01859</name>
</gene>
<feature type="domain" description="Rcc01698-like C-terminal" evidence="2">
    <location>
        <begin position="724"/>
        <end position="819"/>
    </location>
</feature>
<dbReference type="RefSeq" id="WP_211456921.1">
    <property type="nucleotide sequence ID" value="NZ_JAANES010000002.1"/>
</dbReference>
<evidence type="ECO:0000259" key="1">
    <source>
        <dbReference type="Pfam" id="PF13550"/>
    </source>
</evidence>
<evidence type="ECO:0000259" key="2">
    <source>
        <dbReference type="Pfam" id="PF23666"/>
    </source>
</evidence>
<dbReference type="InterPro" id="IPR032876">
    <property type="entry name" value="J_dom"/>
</dbReference>
<dbReference type="Proteomes" id="UP001647436">
    <property type="component" value="Unassembled WGS sequence"/>
</dbReference>
<evidence type="ECO:0000313" key="3">
    <source>
        <dbReference type="EMBL" id="MBS3019120.1"/>
    </source>
</evidence>
<name>A0ABS5LRI4_9BURK</name>
<sequence length="975" mass="102938">MAQLAIAAVGALALGPVGLGLTTAGTGFMLGSLAYSLMAPGQKSYGPRLNDLKVTGTDYGSPIPWIAGSPRVAGQVIWASERRETATEEEQGKGGGPTYTSYTYDVDLLILLSENEIDDISRVWLNGELVLANGVSKSGQWVDLRVYSGAASQLPDPTYEAAVGVGNAPAYRGMGTVLIQGLQLGNSGNIPNLTFEIGVGGNDGKSVLVSVMATRADTDAFIEWDPLATGQPTWDSYFSEFHAIGAMAFKRYTTEEGGAEAGSVSSLSPMAIDVGATYRLSALNAFWAGDDCLFSLEFLNAAGELVAIVRSDGRMSGEAFSHYLFYGSSYASLKRGTFIGSPPHCTNGFVTFEDGALKFTRDRLAIDVYSNDDFAFACDALSIRSVRAIGVFARSTYSGPIEDPYAYVRFQRISVGSAAGSVAVLQQVVDGLMQRCGYGSADYALQASLQDKPVRALAIGSISNTRSALEALAQGFFLEVSACEQISIRARSKDPVASIPFADLGMGTGSGGDDEPLSLTLGNDLELPAQLALSYANVAGDYQTATEFSDRLLSGQQSTETIQTPLGLLPAEAKAIVDGLLMDRVAGLATATLKLPLKYSFLEPGDVVSALNSDGRSYRLRVQSKTDAMPIIELQCVLDDVGAIESAAVTDTGYVNTETVIQPAATLFAALDIPILNDANDAPGYYVAVAPQRVADTDKWPGAVVAQAWDEVNYVQLLTTTAQSVMGTATTALPAWVGGPVFDESSTVTVQVSGELASSTRAAMLLDESINALLLGSEILRFRSAALLSVGTYLLSGLLRGQRGTEWAMGGHVAGERCVLLGNSLRRVGSQTNEIGLQRHIKAVTLGQFLSAGTAEDFIDTGVALKPFSPANPRALPDGPDLVVSWQRRTRRSYQYSGPAPVVPLGEAVEAYRVRVFAGSTLLRSDVVNETLYRYSADMQATDGLVSGTAVQFEICQLSATVGPGYPSFVGATTV</sequence>
<dbReference type="Pfam" id="PF23666">
    <property type="entry name" value="Rcc01698_C"/>
    <property type="match status" value="1"/>
</dbReference>
<proteinExistence type="predicted"/>
<comment type="caution">
    <text evidence="3">The sequence shown here is derived from an EMBL/GenBank/DDBJ whole genome shotgun (WGS) entry which is preliminary data.</text>
</comment>